<dbReference type="PANTHER" id="PTHR30153">
    <property type="entry name" value="REPLICATIVE DNA HELICASE DNAB"/>
    <property type="match status" value="1"/>
</dbReference>
<keyword evidence="3 12" id="KW-0235">DNA replication</keyword>
<keyword evidence="2 12" id="KW-0639">Primosome</keyword>
<evidence type="ECO:0000256" key="8">
    <source>
        <dbReference type="ARBA" id="ARBA00023125"/>
    </source>
</evidence>
<dbReference type="NCBIfam" id="TIGR00665">
    <property type="entry name" value="DnaB"/>
    <property type="match status" value="1"/>
</dbReference>
<reference evidence="15 16" key="1">
    <citation type="submission" date="2019-01" db="EMBL/GenBank/DDBJ databases">
        <title>Egibacter rhizosphaerae EGI 80759T.</title>
        <authorList>
            <person name="Chen D.-D."/>
            <person name="Tian Y."/>
            <person name="Jiao J.-Y."/>
            <person name="Zhang X.-T."/>
            <person name="Zhang Y.-G."/>
            <person name="Zhang Y."/>
            <person name="Xiao M."/>
            <person name="Shu W.-S."/>
            <person name="Li W.-J."/>
        </authorList>
    </citation>
    <scope>NUCLEOTIDE SEQUENCE [LARGE SCALE GENOMIC DNA]</scope>
    <source>
        <strain evidence="15 16">EGI 80759</strain>
    </source>
</reference>
<dbReference type="FunFam" id="3.40.50.300:FF:000076">
    <property type="entry name" value="Replicative DNA helicase"/>
    <property type="match status" value="1"/>
</dbReference>
<organism evidence="15 16">
    <name type="scientific">Egibacter rhizosphaerae</name>
    <dbReference type="NCBI Taxonomy" id="1670831"/>
    <lineage>
        <taxon>Bacteria</taxon>
        <taxon>Bacillati</taxon>
        <taxon>Actinomycetota</taxon>
        <taxon>Nitriliruptoria</taxon>
        <taxon>Egibacterales</taxon>
        <taxon>Egibacteraceae</taxon>
        <taxon>Egibacter</taxon>
    </lineage>
</organism>
<keyword evidence="9" id="KW-0413">Isomerase</keyword>
<evidence type="ECO:0000256" key="10">
    <source>
        <dbReference type="ARBA" id="ARBA00048954"/>
    </source>
</evidence>
<dbReference type="GO" id="GO:0042802">
    <property type="term" value="F:identical protein binding"/>
    <property type="evidence" value="ECO:0007669"/>
    <property type="project" value="UniProtKB-ARBA"/>
</dbReference>
<dbReference type="GO" id="GO:0006269">
    <property type="term" value="P:DNA replication, synthesis of primer"/>
    <property type="evidence" value="ECO:0007669"/>
    <property type="project" value="UniProtKB-UniRule"/>
</dbReference>
<dbReference type="EC" id="5.6.2.3" evidence="11 12"/>
<dbReference type="SMART" id="SM00382">
    <property type="entry name" value="AAA"/>
    <property type="match status" value="1"/>
</dbReference>
<dbReference type="NCBIfam" id="NF004384">
    <property type="entry name" value="PRK05748.1"/>
    <property type="match status" value="1"/>
</dbReference>
<evidence type="ECO:0000256" key="4">
    <source>
        <dbReference type="ARBA" id="ARBA00022741"/>
    </source>
</evidence>
<dbReference type="InterPro" id="IPR007692">
    <property type="entry name" value="DNA_helicase_DnaB"/>
</dbReference>
<dbReference type="GO" id="GO:0005524">
    <property type="term" value="F:ATP binding"/>
    <property type="evidence" value="ECO:0007669"/>
    <property type="project" value="UniProtKB-UniRule"/>
</dbReference>
<dbReference type="InterPro" id="IPR016136">
    <property type="entry name" value="DNA_helicase_N/primase_C"/>
</dbReference>
<evidence type="ECO:0000256" key="5">
    <source>
        <dbReference type="ARBA" id="ARBA00022801"/>
    </source>
</evidence>
<dbReference type="InterPro" id="IPR036185">
    <property type="entry name" value="DNA_heli_DnaB-like_N_sf"/>
</dbReference>
<evidence type="ECO:0000259" key="14">
    <source>
        <dbReference type="PROSITE" id="PS51199"/>
    </source>
</evidence>
<dbReference type="InterPro" id="IPR007693">
    <property type="entry name" value="DNA_helicase_DnaB-like_N"/>
</dbReference>
<dbReference type="SUPFAM" id="SSF48024">
    <property type="entry name" value="N-terminal domain of DnaB helicase"/>
    <property type="match status" value="1"/>
</dbReference>
<comment type="catalytic activity">
    <reaction evidence="10 12">
        <text>ATP + H2O = ADP + phosphate + H(+)</text>
        <dbReference type="Rhea" id="RHEA:13065"/>
        <dbReference type="ChEBI" id="CHEBI:15377"/>
        <dbReference type="ChEBI" id="CHEBI:15378"/>
        <dbReference type="ChEBI" id="CHEBI:30616"/>
        <dbReference type="ChEBI" id="CHEBI:43474"/>
        <dbReference type="ChEBI" id="CHEBI:456216"/>
        <dbReference type="EC" id="5.6.2.3"/>
    </reaction>
</comment>
<dbReference type="PANTHER" id="PTHR30153:SF2">
    <property type="entry name" value="REPLICATIVE DNA HELICASE"/>
    <property type="match status" value="1"/>
</dbReference>
<evidence type="ECO:0000256" key="11">
    <source>
        <dbReference type="NCBIfam" id="TIGR00665"/>
    </source>
</evidence>
<dbReference type="OrthoDB" id="9773982at2"/>
<name>A0A411YFQ8_9ACTN</name>
<dbReference type="RefSeq" id="WP_131155045.1">
    <property type="nucleotide sequence ID" value="NZ_CP036402.1"/>
</dbReference>
<dbReference type="SUPFAM" id="SSF52540">
    <property type="entry name" value="P-loop containing nucleoside triphosphate hydrolases"/>
    <property type="match status" value="1"/>
</dbReference>
<dbReference type="EMBL" id="CP036402">
    <property type="protein sequence ID" value="QBI20048.1"/>
    <property type="molecule type" value="Genomic_DNA"/>
</dbReference>
<keyword evidence="7 12" id="KW-0067">ATP-binding</keyword>
<dbReference type="GO" id="GO:0005829">
    <property type="term" value="C:cytosol"/>
    <property type="evidence" value="ECO:0007669"/>
    <property type="project" value="TreeGrafter"/>
</dbReference>
<keyword evidence="16" id="KW-1185">Reference proteome</keyword>
<keyword evidence="4 12" id="KW-0547">Nucleotide-binding</keyword>
<dbReference type="Gene3D" id="3.40.50.300">
    <property type="entry name" value="P-loop containing nucleotide triphosphate hydrolases"/>
    <property type="match status" value="1"/>
</dbReference>
<evidence type="ECO:0000256" key="1">
    <source>
        <dbReference type="ARBA" id="ARBA00008428"/>
    </source>
</evidence>
<dbReference type="Proteomes" id="UP000291469">
    <property type="component" value="Chromosome"/>
</dbReference>
<keyword evidence="8 12" id="KW-0238">DNA-binding</keyword>
<evidence type="ECO:0000256" key="2">
    <source>
        <dbReference type="ARBA" id="ARBA00022515"/>
    </source>
</evidence>
<dbReference type="Pfam" id="PF03796">
    <property type="entry name" value="DnaB_C"/>
    <property type="match status" value="1"/>
</dbReference>
<accession>A0A411YFQ8</accession>
<evidence type="ECO:0000313" key="15">
    <source>
        <dbReference type="EMBL" id="QBI20048.1"/>
    </source>
</evidence>
<evidence type="ECO:0000313" key="16">
    <source>
        <dbReference type="Proteomes" id="UP000291469"/>
    </source>
</evidence>
<evidence type="ECO:0000256" key="13">
    <source>
        <dbReference type="SAM" id="MobiDB-lite"/>
    </source>
</evidence>
<dbReference type="KEGG" id="erz:ER308_11075"/>
<evidence type="ECO:0000256" key="7">
    <source>
        <dbReference type="ARBA" id="ARBA00022840"/>
    </source>
</evidence>
<dbReference type="CDD" id="cd00984">
    <property type="entry name" value="DnaB_C"/>
    <property type="match status" value="1"/>
</dbReference>
<dbReference type="PROSITE" id="PS51199">
    <property type="entry name" value="SF4_HELICASE"/>
    <property type="match status" value="1"/>
</dbReference>
<dbReference type="InterPro" id="IPR007694">
    <property type="entry name" value="DNA_helicase_DnaB-like_C"/>
</dbReference>
<comment type="function">
    <text evidence="12">The main replicative DNA helicase, it participates in initiation and elongation during chromosome replication. Travels ahead of the DNA replisome, separating dsDNA into templates for DNA synthesis. A processive ATP-dependent 5'-3' DNA helicase it has DNA-dependent ATPase activity.</text>
</comment>
<keyword evidence="5 12" id="KW-0378">Hydrolase</keyword>
<dbReference type="AlphaFoldDB" id="A0A411YFQ8"/>
<keyword evidence="6 12" id="KW-0347">Helicase</keyword>
<dbReference type="GO" id="GO:1990077">
    <property type="term" value="C:primosome complex"/>
    <property type="evidence" value="ECO:0007669"/>
    <property type="project" value="UniProtKB-UniRule"/>
</dbReference>
<dbReference type="GO" id="GO:0003677">
    <property type="term" value="F:DNA binding"/>
    <property type="evidence" value="ECO:0007669"/>
    <property type="project" value="UniProtKB-UniRule"/>
</dbReference>
<dbReference type="FunFam" id="1.10.860.10:FF:000001">
    <property type="entry name" value="Replicative DNA helicase"/>
    <property type="match status" value="1"/>
</dbReference>
<comment type="similarity">
    <text evidence="1 12">Belongs to the helicase family. DnaB subfamily.</text>
</comment>
<protein>
    <recommendedName>
        <fullName evidence="11 12">Replicative DNA helicase</fullName>
        <ecNumber evidence="11 12">5.6.2.3</ecNumber>
    </recommendedName>
</protein>
<dbReference type="Gene3D" id="1.10.860.10">
    <property type="entry name" value="DNAb Helicase, Chain A"/>
    <property type="match status" value="1"/>
</dbReference>
<dbReference type="Pfam" id="PF00772">
    <property type="entry name" value="DnaB"/>
    <property type="match status" value="1"/>
</dbReference>
<gene>
    <name evidence="15" type="primary">dnaB</name>
    <name evidence="15" type="ORF">ER308_11075</name>
</gene>
<feature type="region of interest" description="Disordered" evidence="13">
    <location>
        <begin position="1"/>
        <end position="24"/>
    </location>
</feature>
<dbReference type="GO" id="GO:0016887">
    <property type="term" value="F:ATP hydrolysis activity"/>
    <property type="evidence" value="ECO:0007669"/>
    <property type="project" value="RHEA"/>
</dbReference>
<feature type="domain" description="SF4 helicase" evidence="14">
    <location>
        <begin position="193"/>
        <end position="458"/>
    </location>
</feature>
<evidence type="ECO:0000256" key="6">
    <source>
        <dbReference type="ARBA" id="ARBA00022806"/>
    </source>
</evidence>
<evidence type="ECO:0000256" key="12">
    <source>
        <dbReference type="RuleBase" id="RU362085"/>
    </source>
</evidence>
<evidence type="ECO:0000256" key="3">
    <source>
        <dbReference type="ARBA" id="ARBA00022705"/>
    </source>
</evidence>
<dbReference type="GO" id="GO:0043139">
    <property type="term" value="F:5'-3' DNA helicase activity"/>
    <property type="evidence" value="ECO:0007669"/>
    <property type="project" value="UniProtKB-EC"/>
</dbReference>
<evidence type="ECO:0000256" key="9">
    <source>
        <dbReference type="ARBA" id="ARBA00023235"/>
    </source>
</evidence>
<dbReference type="InterPro" id="IPR027417">
    <property type="entry name" value="P-loop_NTPase"/>
</dbReference>
<proteinExistence type="inferred from homology"/>
<dbReference type="InterPro" id="IPR003593">
    <property type="entry name" value="AAA+_ATPase"/>
</dbReference>
<sequence>MATEPRELGTPSPGRGGNAHDRVPPHNLEAEVSVLGSMLLSKDAIAEVNEILRAEDFYRGAHRTIYETIVDLYDRGEPVDSVVLGDELDRRGLLESVGGVVAISDLISRVPTAANAGYYARIVAEQALRRRLIDTGTQIAQLGYQGEDGAEETIDKAEALMYAVSQRDRHSEFAPMKDLLAESFELIEQLHENDSSLTGLSTGFYDLDDLTAGLQDQNLIILAARPGMGKSTLVTNLATNVAVEQRRPVVIFSLEMSKMELVQRVLAAEARVDSERLRTGRLAESDWPKLSQAMGRLAEAPIYIDDTPGVNMMELRSKCRRLKQQHGLDLVVLDYLQLMQPHKRTESRVQEVSELSRGMKILAKELDIPVVALSQLSRRPEDRHDRRPQLADLRESGSIEQDADLVAFIYRDEVYDPDTAAKGEAELIVAKNRNGPLRTIRLTFIGNHSRFANMARGSSGGGDQPM</sequence>